<dbReference type="AlphaFoldDB" id="A0A0A7GBW1"/>
<dbReference type="STRING" id="565033.GACE_0463"/>
<name>A0A0A7GBW1_GEOAI</name>
<feature type="domain" description="Glutamate synthase alpha subunit C-terminal" evidence="4">
    <location>
        <begin position="69"/>
        <end position="198"/>
    </location>
</feature>
<proteinExistence type="predicted"/>
<evidence type="ECO:0000313" key="5">
    <source>
        <dbReference type="EMBL" id="AIY89519.1"/>
    </source>
</evidence>
<dbReference type="EMBL" id="CP009552">
    <property type="protein sequence ID" value="AIY89519.1"/>
    <property type="molecule type" value="Genomic_DNA"/>
</dbReference>
<dbReference type="PANTHER" id="PTHR39673">
    <property type="entry name" value="TUNGSTEN FORMYLMETHANOFURAN DEHYDROGENASE, SUBUNIT C (FWDC)"/>
    <property type="match status" value="1"/>
</dbReference>
<evidence type="ECO:0000313" key="6">
    <source>
        <dbReference type="Proteomes" id="UP000030624"/>
    </source>
</evidence>
<dbReference type="GO" id="GO:0046914">
    <property type="term" value="F:transition metal ion binding"/>
    <property type="evidence" value="ECO:0007669"/>
    <property type="project" value="InterPro"/>
</dbReference>
<evidence type="ECO:0000259" key="4">
    <source>
        <dbReference type="Pfam" id="PF01493"/>
    </source>
</evidence>
<dbReference type="KEGG" id="gac:GACE_0463"/>
<dbReference type="NCBIfam" id="TIGR03122">
    <property type="entry name" value="one_C_dehyd_C"/>
    <property type="match status" value="1"/>
</dbReference>
<dbReference type="InterPro" id="IPR036485">
    <property type="entry name" value="Glu_synth_asu_C_sf"/>
</dbReference>
<evidence type="ECO:0000256" key="2">
    <source>
        <dbReference type="ARBA" id="ARBA00012692"/>
    </source>
</evidence>
<dbReference type="InterPro" id="IPR017550">
    <property type="entry name" value="Formylmethanofuran_DH_suC"/>
</dbReference>
<evidence type="ECO:0000256" key="3">
    <source>
        <dbReference type="ARBA" id="ARBA00048228"/>
    </source>
</evidence>
<dbReference type="Pfam" id="PF01493">
    <property type="entry name" value="GXGXG"/>
    <property type="match status" value="1"/>
</dbReference>
<protein>
    <recommendedName>
        <fullName evidence="2">formylmethanofuran dehydrogenase</fullName>
        <ecNumber evidence="2">1.2.7.12</ecNumber>
    </recommendedName>
</protein>
<dbReference type="HOGENOM" id="CLU_072248_0_0_2"/>
<dbReference type="InterPro" id="IPR002489">
    <property type="entry name" value="Glu_synth_asu_C"/>
</dbReference>
<dbReference type="SUPFAM" id="SSF69336">
    <property type="entry name" value="Alpha subunit of glutamate synthase, C-terminal domain"/>
    <property type="match status" value="1"/>
</dbReference>
<dbReference type="GeneID" id="24797066"/>
<dbReference type="CDD" id="cd00980">
    <property type="entry name" value="FwdC/FmdC"/>
    <property type="match status" value="1"/>
</dbReference>
<dbReference type="eggNOG" id="arCOG00097">
    <property type="taxonomic scope" value="Archaea"/>
</dbReference>
<dbReference type="RefSeq" id="WP_048090857.1">
    <property type="nucleotide sequence ID" value="NZ_CP009552.1"/>
</dbReference>
<reference evidence="5 6" key="1">
    <citation type="journal article" date="2015" name="Appl. Environ. Microbiol.">
        <title>The Geoglobus acetivorans genome: Fe(III) reduction, acetate utilization, autotrophic growth, and degradation of aromatic compounds in a hyperthermophilic archaeon.</title>
        <authorList>
            <person name="Mardanov A.V."/>
            <person name="Slododkina G.B."/>
            <person name="Slobodkin A.I."/>
            <person name="Beletsky A.V."/>
            <person name="Gavrilov S.N."/>
            <person name="Kublanov I.V."/>
            <person name="Bonch-Osmolovskaya E.A."/>
            <person name="Skryabin K.G."/>
            <person name="Ravin N.V."/>
        </authorList>
    </citation>
    <scope>NUCLEOTIDE SEQUENCE [LARGE SCALE GENOMIC DNA]</scope>
    <source>
        <strain evidence="5 6">SBH6</strain>
    </source>
</reference>
<dbReference type="PANTHER" id="PTHR39673:SF5">
    <property type="entry name" value="TUNGSTEN-CONTAINING FORMYLMETHANOFURAN DEHYDROGENASE 2 SUBUNIT C"/>
    <property type="match status" value="1"/>
</dbReference>
<dbReference type="GO" id="GO:0019386">
    <property type="term" value="P:methanogenesis, from carbon dioxide"/>
    <property type="evidence" value="ECO:0007669"/>
    <property type="project" value="UniProtKB-UniPathway"/>
</dbReference>
<dbReference type="Proteomes" id="UP000030624">
    <property type="component" value="Chromosome"/>
</dbReference>
<organism evidence="5 6">
    <name type="scientific">Geoglobus acetivorans</name>
    <dbReference type="NCBI Taxonomy" id="565033"/>
    <lineage>
        <taxon>Archaea</taxon>
        <taxon>Methanobacteriati</taxon>
        <taxon>Methanobacteriota</taxon>
        <taxon>Archaeoglobi</taxon>
        <taxon>Archaeoglobales</taxon>
        <taxon>Archaeoglobaceae</taxon>
        <taxon>Geoglobus</taxon>
    </lineage>
</organism>
<accession>A0A0A7GBW1</accession>
<dbReference type="GO" id="GO:0018493">
    <property type="term" value="F:formylmethanofuran dehydrogenase activity"/>
    <property type="evidence" value="ECO:0007669"/>
    <property type="project" value="UniProtKB-EC"/>
</dbReference>
<comment type="pathway">
    <text evidence="1">One-carbon metabolism; methanogenesis from CO(2); 5,10-methenyl-5,6,7,8-tetrahydromethanopterin from CO(2): step 1/3.</text>
</comment>
<dbReference type="Gene3D" id="2.160.20.60">
    <property type="entry name" value="Glutamate synthase, alpha subunit, C-terminal domain"/>
    <property type="match status" value="1"/>
</dbReference>
<evidence type="ECO:0000256" key="1">
    <source>
        <dbReference type="ARBA" id="ARBA00004830"/>
    </source>
</evidence>
<dbReference type="UniPathway" id="UPA00640">
    <property type="reaction ID" value="UER00692"/>
</dbReference>
<sequence>MLILKPKFEFDVSVEAELTPELAEKSLEEIKNFRVWYGKFEKTLGELFDVQKEGDGKKLLLDGDFSKVKWVGSGMDDGEIVIKGNIGANCGAYMKGGRITIEGNADDWLGAEMKGGEIIVNGNAKNLIGCAYYGNPSGMQGGKILIEGDAGNYIGEKMAGGTIEIKGNAGDFIGTEMKGGEIIIHGDCGYAGGDMKSGTIKIGGEFDLLPTFRKSEDGWTGDILVGGEGKILKI</sequence>
<gene>
    <name evidence="5" type="ORF">GACE_0463</name>
</gene>
<dbReference type="EC" id="1.2.7.12" evidence="2"/>
<comment type="catalytic activity">
    <reaction evidence="3">
        <text>N-formylmethanofuran + 2 oxidized [2Fe-2S]-[ferredoxin] + H2O = methanofuran + 2 reduced [2Fe-2S]-[ferredoxin] + CO2 + H(+)</text>
        <dbReference type="Rhea" id="RHEA:19841"/>
        <dbReference type="Rhea" id="RHEA-COMP:10000"/>
        <dbReference type="Rhea" id="RHEA-COMP:10001"/>
        <dbReference type="ChEBI" id="CHEBI:15377"/>
        <dbReference type="ChEBI" id="CHEBI:15378"/>
        <dbReference type="ChEBI" id="CHEBI:16526"/>
        <dbReference type="ChEBI" id="CHEBI:33737"/>
        <dbReference type="ChEBI" id="CHEBI:33738"/>
        <dbReference type="ChEBI" id="CHEBI:57727"/>
        <dbReference type="ChEBI" id="CHEBI:58151"/>
        <dbReference type="EC" id="1.2.7.12"/>
    </reaction>
</comment>